<accession>A0A1L7WEZ0</accession>
<evidence type="ECO:0000313" key="2">
    <source>
        <dbReference type="EMBL" id="CZR51352.1"/>
    </source>
</evidence>
<dbReference type="AlphaFoldDB" id="A0A1L7WEZ0"/>
<keyword evidence="1" id="KW-0732">Signal</keyword>
<keyword evidence="3" id="KW-1185">Reference proteome</keyword>
<dbReference type="OrthoDB" id="3555723at2759"/>
<feature type="signal peptide" evidence="1">
    <location>
        <begin position="1"/>
        <end position="19"/>
    </location>
</feature>
<evidence type="ECO:0000313" key="3">
    <source>
        <dbReference type="Proteomes" id="UP000184330"/>
    </source>
</evidence>
<organism evidence="2 3">
    <name type="scientific">Phialocephala subalpina</name>
    <dbReference type="NCBI Taxonomy" id="576137"/>
    <lineage>
        <taxon>Eukaryota</taxon>
        <taxon>Fungi</taxon>
        <taxon>Dikarya</taxon>
        <taxon>Ascomycota</taxon>
        <taxon>Pezizomycotina</taxon>
        <taxon>Leotiomycetes</taxon>
        <taxon>Helotiales</taxon>
        <taxon>Mollisiaceae</taxon>
        <taxon>Phialocephala</taxon>
        <taxon>Phialocephala fortinii species complex</taxon>
    </lineage>
</organism>
<dbReference type="EMBL" id="FJOG01000001">
    <property type="protein sequence ID" value="CZR51352.1"/>
    <property type="molecule type" value="Genomic_DNA"/>
</dbReference>
<dbReference type="Proteomes" id="UP000184330">
    <property type="component" value="Unassembled WGS sequence"/>
</dbReference>
<evidence type="ECO:0000256" key="1">
    <source>
        <dbReference type="SAM" id="SignalP"/>
    </source>
</evidence>
<proteinExistence type="predicted"/>
<sequence length="217" mass="23553">MARATVLLLAVFMANIVRCDTNKGFVFPPNATLGEGDTTIANITVHFNDSMIVEYNLPDTEGQVYLLQSCYASVKSMESIGETFYQGSAFNNTGALHFNVGNGNDGNYTNINICSFSLMNYTMVNCRWGPWGILTWNQTQVGIPLLSSQFFKMSAPKNGTKPTLFINEETSSSLSRSTATPGTVTCPPSGIPALPIYTPIPTIDQIPAMASNITFPH</sequence>
<gene>
    <name evidence="2" type="ORF">PAC_01227</name>
</gene>
<reference evidence="2 3" key="1">
    <citation type="submission" date="2016-03" db="EMBL/GenBank/DDBJ databases">
        <authorList>
            <person name="Ploux O."/>
        </authorList>
    </citation>
    <scope>NUCLEOTIDE SEQUENCE [LARGE SCALE GENOMIC DNA]</scope>
    <source>
        <strain evidence="2 3">UAMH 11012</strain>
    </source>
</reference>
<feature type="chain" id="PRO_5012114822" evidence="1">
    <location>
        <begin position="20"/>
        <end position="217"/>
    </location>
</feature>
<protein>
    <submittedName>
        <fullName evidence="2">Uncharacterized protein</fullName>
    </submittedName>
</protein>
<name>A0A1L7WEZ0_9HELO</name>